<reference evidence="7" key="1">
    <citation type="journal article" date="2006" name="Science">
        <title>Ancient noncoding elements conserved in the human genome.</title>
        <authorList>
            <person name="Venkatesh B."/>
            <person name="Kirkness E.F."/>
            <person name="Loh Y.H."/>
            <person name="Halpern A.L."/>
            <person name="Lee A.P."/>
            <person name="Johnson J."/>
            <person name="Dandona N."/>
            <person name="Viswanathan L.D."/>
            <person name="Tay A."/>
            <person name="Venter J.C."/>
            <person name="Strausberg R.L."/>
            <person name="Brenner S."/>
        </authorList>
    </citation>
    <scope>NUCLEOTIDE SEQUENCE [LARGE SCALE GENOMIC DNA]</scope>
</reference>
<dbReference type="SUPFAM" id="SSF55120">
    <property type="entry name" value="Pseudouridine synthase"/>
    <property type="match status" value="1"/>
</dbReference>
<dbReference type="InterPro" id="IPR001406">
    <property type="entry name" value="PsdUridine_synth_TruA"/>
</dbReference>
<dbReference type="CTD" id="83480"/>
<comment type="similarity">
    <text evidence="1">Belongs to the tRNA pseudouridine synthase TruA family.</text>
</comment>
<feature type="compositionally biased region" description="Gly residues" evidence="4">
    <location>
        <begin position="53"/>
        <end position="73"/>
    </location>
</feature>
<keyword evidence="3" id="KW-0413">Isomerase</keyword>
<reference evidence="7" key="2">
    <citation type="journal article" date="2007" name="PLoS Biol.">
        <title>Survey sequencing and comparative analysis of the elephant shark (Callorhinchus milii) genome.</title>
        <authorList>
            <person name="Venkatesh B."/>
            <person name="Kirkness E.F."/>
            <person name="Loh Y.H."/>
            <person name="Halpern A.L."/>
            <person name="Lee A.P."/>
            <person name="Johnson J."/>
            <person name="Dandona N."/>
            <person name="Viswanathan L.D."/>
            <person name="Tay A."/>
            <person name="Venter J.C."/>
            <person name="Strausberg R.L."/>
            <person name="Brenner S."/>
        </authorList>
    </citation>
    <scope>NUCLEOTIDE SEQUENCE [LARGE SCALE GENOMIC DNA]</scope>
</reference>
<accession>A0A4W3HBI2</accession>
<feature type="region of interest" description="Disordered" evidence="4">
    <location>
        <begin position="1"/>
        <end position="23"/>
    </location>
</feature>
<evidence type="ECO:0000259" key="5">
    <source>
        <dbReference type="Pfam" id="PF01416"/>
    </source>
</evidence>
<dbReference type="SMR" id="A0A4W3HBI2"/>
<protein>
    <recommendedName>
        <fullName evidence="5">Pseudouridine synthase I TruA alpha/beta domain-containing protein</fullName>
    </recommendedName>
</protein>
<evidence type="ECO:0000256" key="4">
    <source>
        <dbReference type="SAM" id="MobiDB-lite"/>
    </source>
</evidence>
<organism evidence="6 7">
    <name type="scientific">Callorhinchus milii</name>
    <name type="common">Ghost shark</name>
    <dbReference type="NCBI Taxonomy" id="7868"/>
    <lineage>
        <taxon>Eukaryota</taxon>
        <taxon>Metazoa</taxon>
        <taxon>Chordata</taxon>
        <taxon>Craniata</taxon>
        <taxon>Vertebrata</taxon>
        <taxon>Chondrichthyes</taxon>
        <taxon>Holocephali</taxon>
        <taxon>Chimaeriformes</taxon>
        <taxon>Callorhinchidae</taxon>
        <taxon>Callorhinchus</taxon>
    </lineage>
</organism>
<dbReference type="Gene3D" id="3.30.70.580">
    <property type="entry name" value="Pseudouridine synthase I, catalytic domain, N-terminal subdomain"/>
    <property type="match status" value="1"/>
</dbReference>
<dbReference type="GeneID" id="121852534"/>
<dbReference type="InterPro" id="IPR020094">
    <property type="entry name" value="TruA/RsuA/RluB/E/F_N"/>
</dbReference>
<feature type="domain" description="Pseudouridine synthase I TruA alpha/beta" evidence="5">
    <location>
        <begin position="335"/>
        <end position="450"/>
    </location>
</feature>
<dbReference type="KEGG" id="cmk:121852534"/>
<dbReference type="PANTHER" id="PTHR11142">
    <property type="entry name" value="PSEUDOURIDYLATE SYNTHASE"/>
    <property type="match status" value="1"/>
</dbReference>
<dbReference type="Ensembl" id="ENSCMIT00000012800.1">
    <property type="protein sequence ID" value="ENSCMIP00000012512.1"/>
    <property type="gene ID" value="ENSCMIG00000006351.1"/>
</dbReference>
<evidence type="ECO:0000313" key="7">
    <source>
        <dbReference type="Proteomes" id="UP000314986"/>
    </source>
</evidence>
<reference evidence="7" key="3">
    <citation type="journal article" date="2014" name="Nature">
        <title>Elephant shark genome provides unique insights into gnathostome evolution.</title>
        <authorList>
            <consortium name="International Elephant Shark Genome Sequencing Consortium"/>
            <person name="Venkatesh B."/>
            <person name="Lee A.P."/>
            <person name="Ravi V."/>
            <person name="Maurya A.K."/>
            <person name="Lian M.M."/>
            <person name="Swann J.B."/>
            <person name="Ohta Y."/>
            <person name="Flajnik M.F."/>
            <person name="Sutoh Y."/>
            <person name="Kasahara M."/>
            <person name="Hoon S."/>
            <person name="Gangu V."/>
            <person name="Roy S.W."/>
            <person name="Irimia M."/>
            <person name="Korzh V."/>
            <person name="Kondrychyn I."/>
            <person name="Lim Z.W."/>
            <person name="Tay B.H."/>
            <person name="Tohari S."/>
            <person name="Kong K.W."/>
            <person name="Ho S."/>
            <person name="Lorente-Galdos B."/>
            <person name="Quilez J."/>
            <person name="Marques-Bonet T."/>
            <person name="Raney B.J."/>
            <person name="Ingham P.W."/>
            <person name="Tay A."/>
            <person name="Hillier L.W."/>
            <person name="Minx P."/>
            <person name="Boehm T."/>
            <person name="Wilson R.K."/>
            <person name="Brenner S."/>
            <person name="Warren W.C."/>
        </authorList>
    </citation>
    <scope>NUCLEOTIDE SEQUENCE [LARGE SCALE GENOMIC DNA]</scope>
</reference>
<feature type="region of interest" description="Disordered" evidence="4">
    <location>
        <begin position="43"/>
        <end position="88"/>
    </location>
</feature>
<dbReference type="OrthoDB" id="25767at2759"/>
<dbReference type="GO" id="GO:0005737">
    <property type="term" value="C:cytoplasm"/>
    <property type="evidence" value="ECO:0007669"/>
    <property type="project" value="TreeGrafter"/>
</dbReference>
<dbReference type="NCBIfam" id="TIGR00071">
    <property type="entry name" value="hisT_truA"/>
    <property type="match status" value="1"/>
</dbReference>
<dbReference type="GO" id="GO:0031119">
    <property type="term" value="P:tRNA pseudouridine synthesis"/>
    <property type="evidence" value="ECO:0007669"/>
    <property type="project" value="TreeGrafter"/>
</dbReference>
<evidence type="ECO:0000256" key="1">
    <source>
        <dbReference type="ARBA" id="ARBA00009375"/>
    </source>
</evidence>
<dbReference type="RefSeq" id="XP_042202439.1">
    <property type="nucleotide sequence ID" value="XM_042346505.1"/>
</dbReference>
<dbReference type="Pfam" id="PF01416">
    <property type="entry name" value="PseudoU_synth_1"/>
    <property type="match status" value="1"/>
</dbReference>
<proteinExistence type="inferred from homology"/>
<dbReference type="GO" id="GO:0005634">
    <property type="term" value="C:nucleus"/>
    <property type="evidence" value="ECO:0007669"/>
    <property type="project" value="TreeGrafter"/>
</dbReference>
<evidence type="ECO:0000256" key="3">
    <source>
        <dbReference type="ARBA" id="ARBA00023235"/>
    </source>
</evidence>
<dbReference type="Gene3D" id="3.30.70.660">
    <property type="entry name" value="Pseudouridine synthase I, catalytic domain, C-terminal subdomain"/>
    <property type="match status" value="1"/>
</dbReference>
<reference evidence="6" key="4">
    <citation type="submission" date="2025-08" db="UniProtKB">
        <authorList>
            <consortium name="Ensembl"/>
        </authorList>
    </citation>
    <scope>IDENTIFICATION</scope>
</reference>
<dbReference type="AlphaFoldDB" id="A0A4W3HBI2"/>
<gene>
    <name evidence="6" type="primary">pus3</name>
</gene>
<dbReference type="InterPro" id="IPR020097">
    <property type="entry name" value="PsdUridine_synth_TruA_a/b_dom"/>
</dbReference>
<dbReference type="STRING" id="7868.ENSCMIP00000012512"/>
<keyword evidence="7" id="KW-1185">Reference proteome</keyword>
<dbReference type="OMA" id="GAGLQCP"/>
<dbReference type="GeneTree" id="ENSGT00950000183160"/>
<evidence type="ECO:0000313" key="6">
    <source>
        <dbReference type="Ensembl" id="ENSCMIP00000012512.1"/>
    </source>
</evidence>
<dbReference type="GO" id="GO:0009982">
    <property type="term" value="F:pseudouridine synthase activity"/>
    <property type="evidence" value="ECO:0007669"/>
    <property type="project" value="InterPro"/>
</dbReference>
<keyword evidence="2" id="KW-0819">tRNA processing</keyword>
<dbReference type="InterPro" id="IPR020103">
    <property type="entry name" value="PsdUridine_synth_cat_dom_sf"/>
</dbReference>
<feature type="compositionally biased region" description="Basic and acidic residues" evidence="4">
    <location>
        <begin position="1"/>
        <end position="11"/>
    </location>
</feature>
<dbReference type="GO" id="GO:1990481">
    <property type="term" value="P:mRNA pseudouridine synthesis"/>
    <property type="evidence" value="ECO:0007669"/>
    <property type="project" value="TreeGrafter"/>
</dbReference>
<dbReference type="PANTHER" id="PTHR11142:SF5">
    <property type="entry name" value="TRNA PSEUDOURIDINE(38_39) SYNTHASE"/>
    <property type="match status" value="1"/>
</dbReference>
<dbReference type="HAMAP" id="MF_00171">
    <property type="entry name" value="TruA"/>
    <property type="match status" value="1"/>
</dbReference>
<sequence>MAAPGHEREVPQRVPTATMAAPEALSREELVQRVRELEREVERLRGGAQCPPGGDGPCPPGGAGLQGPPGGAGLQCPPGGDGLQCPPGGDGLQCPPGGAGLLCPPDGAGLQCPPGGAGLQCPPGGAGLCPPGAARPQRRGKSRQRRPFDFSAHGRRHVALRLCYLGWEYQGFAAQDNTSNTVEDKLFEALSKTRLVENRHSASYHRSGRTDKGVSAFGQVISLDLRSNLSRGLGVKPSNRDTDRDTDRIRDTDGVIDTVIESDRVRDTEANPDEAAEQDEIRYVHILNRVLPPDIRVLAWAPVRPEFSARFSCLHRTYRYLFPRAGLDVGAMGRAAEGYRGTHDFRNLCKMDVANGVVNFVRTVLASEVRPANSDGNSLGSGYQLWEFRVRGQAFLYHQVRCMMAVLLLVGRGLETPQVVERLLDVETNPEKPQYSMAVDYPLILDECAYSERDVRWVADSQALSLTVTELQRMWTCFVTKSQLVFRMLQRLNQTVRQERADDGDGDDEEKPLPWSLALPSLSAQASGLTQGVQSRSYKRLMDRPRCEGLESRISHYTKRGRISLSVPLAELKSCPPRGDRTMSP</sequence>
<dbReference type="InterPro" id="IPR041707">
    <property type="entry name" value="Pus3-like"/>
</dbReference>
<reference evidence="6" key="5">
    <citation type="submission" date="2025-09" db="UniProtKB">
        <authorList>
            <consortium name="Ensembl"/>
        </authorList>
    </citation>
    <scope>IDENTIFICATION</scope>
</reference>
<dbReference type="CDD" id="cd02569">
    <property type="entry name" value="PseudoU_synth_ScPus3"/>
    <property type="match status" value="1"/>
</dbReference>
<dbReference type="InParanoid" id="A0A4W3HBI2"/>
<evidence type="ECO:0000256" key="2">
    <source>
        <dbReference type="ARBA" id="ARBA00022694"/>
    </source>
</evidence>
<dbReference type="GO" id="GO:0003723">
    <property type="term" value="F:RNA binding"/>
    <property type="evidence" value="ECO:0007669"/>
    <property type="project" value="InterPro"/>
</dbReference>
<dbReference type="InterPro" id="IPR020095">
    <property type="entry name" value="PsdUridine_synth_TruA_C"/>
</dbReference>
<name>A0A4W3HBI2_CALMI</name>
<dbReference type="Proteomes" id="UP000314986">
    <property type="component" value="Unassembled WGS sequence"/>
</dbReference>